<dbReference type="STRING" id="135208.A0A4Z0A6L8"/>
<evidence type="ECO:0000259" key="4">
    <source>
        <dbReference type="Pfam" id="PF04825"/>
    </source>
</evidence>
<organism evidence="5 6">
    <name type="scientific">Hericium alpestre</name>
    <dbReference type="NCBI Taxonomy" id="135208"/>
    <lineage>
        <taxon>Eukaryota</taxon>
        <taxon>Fungi</taxon>
        <taxon>Dikarya</taxon>
        <taxon>Basidiomycota</taxon>
        <taxon>Agaricomycotina</taxon>
        <taxon>Agaricomycetes</taxon>
        <taxon>Russulales</taxon>
        <taxon>Hericiaceae</taxon>
        <taxon>Hericium</taxon>
    </lineage>
</organism>
<dbReference type="InterPro" id="IPR039781">
    <property type="entry name" value="Rad21/Rec8-like"/>
</dbReference>
<protein>
    <recommendedName>
        <fullName evidence="4">Rad21/Rec8-like protein N-terminal domain-containing protein</fullName>
    </recommendedName>
</protein>
<dbReference type="InterPro" id="IPR006910">
    <property type="entry name" value="Rad21_Rec8_N"/>
</dbReference>
<feature type="region of interest" description="Disordered" evidence="3">
    <location>
        <begin position="343"/>
        <end position="369"/>
    </location>
</feature>
<dbReference type="OrthoDB" id="10071381at2759"/>
<evidence type="ECO:0000313" key="5">
    <source>
        <dbReference type="EMBL" id="TFY81944.1"/>
    </source>
</evidence>
<dbReference type="Proteomes" id="UP000298061">
    <property type="component" value="Unassembled WGS sequence"/>
</dbReference>
<dbReference type="AlphaFoldDB" id="A0A4Z0A6L8"/>
<name>A0A4Z0A6L8_9AGAM</name>
<dbReference type="GO" id="GO:0003682">
    <property type="term" value="F:chromatin binding"/>
    <property type="evidence" value="ECO:0007669"/>
    <property type="project" value="TreeGrafter"/>
</dbReference>
<dbReference type="GO" id="GO:1990414">
    <property type="term" value="P:replication-born double-strand break repair via sister chromatid exchange"/>
    <property type="evidence" value="ECO:0007669"/>
    <property type="project" value="TreeGrafter"/>
</dbReference>
<comment type="subcellular location">
    <subcellularLocation>
        <location evidence="1">Nucleus</location>
    </subcellularLocation>
</comment>
<reference evidence="5 6" key="1">
    <citation type="submission" date="2019-02" db="EMBL/GenBank/DDBJ databases">
        <title>Genome sequencing of the rare red list fungi Hericium alpestre (H. flagellum).</title>
        <authorList>
            <person name="Buettner E."/>
            <person name="Kellner H."/>
        </authorList>
    </citation>
    <scope>NUCLEOTIDE SEQUENCE [LARGE SCALE GENOMIC DNA]</scope>
    <source>
        <strain evidence="5 6">DSM 108284</strain>
    </source>
</reference>
<keyword evidence="6" id="KW-1185">Reference proteome</keyword>
<evidence type="ECO:0000256" key="2">
    <source>
        <dbReference type="ARBA" id="ARBA00023242"/>
    </source>
</evidence>
<evidence type="ECO:0000313" key="6">
    <source>
        <dbReference type="Proteomes" id="UP000298061"/>
    </source>
</evidence>
<gene>
    <name evidence="5" type="ORF">EWM64_g2064</name>
</gene>
<dbReference type="PANTHER" id="PTHR12585:SF69">
    <property type="entry name" value="FI11703P"/>
    <property type="match status" value="1"/>
</dbReference>
<proteinExistence type="predicted"/>
<evidence type="ECO:0000256" key="1">
    <source>
        <dbReference type="ARBA" id="ARBA00004123"/>
    </source>
</evidence>
<dbReference type="EMBL" id="SFCI01000158">
    <property type="protein sequence ID" value="TFY81944.1"/>
    <property type="molecule type" value="Genomic_DNA"/>
</dbReference>
<sequence length="465" mass="50275">MFFSPELLSRRDSGFGLLWLAATLGAKSSFKKLPKRDVLGADISQLCTLITQPQEPLALRLSSNLMVGVARVYKVKQEIFLGDVTACFAALKKAVQDIRALSATGASLQMGQPTVRPDAVTLAADPAMALNLNFDNLLADWDQFLNEDEAESDDEYGVREKAGKKKGKRPFASVEDARAALHTLDENLEQMLSGSFDASFLGGALGGADASSSQVDGGINFGFDDNLFAAGDEIDLSAFIGGDLGEDWGATPAQPGNDDAMIIDDPIQFEAGPAGMDLDVGDVGGFTFAGFDQPSATSSVTKNTLDSAGKKRPFEEFNRENTLSPVRPVQDALQALAESPAPWNAEDAEAPGEAKGDIDVDQGQGGRRKPRRVRLLLDARTELTDEELKEARAQYVEGQDALRREMEAKKLEKESGRLIEEMLWGVPKGLRAPILVDFWLENFKVQVEARSGALHLEMKGTICYP</sequence>
<dbReference type="GO" id="GO:0005634">
    <property type="term" value="C:nucleus"/>
    <property type="evidence" value="ECO:0007669"/>
    <property type="project" value="UniProtKB-SubCell"/>
</dbReference>
<dbReference type="PANTHER" id="PTHR12585">
    <property type="entry name" value="SCC1 / RAD21 FAMILY MEMBER"/>
    <property type="match status" value="1"/>
</dbReference>
<dbReference type="Pfam" id="PF04825">
    <property type="entry name" value="Rad21_Rec8_N"/>
    <property type="match status" value="1"/>
</dbReference>
<keyword evidence="2" id="KW-0539">Nucleus</keyword>
<accession>A0A4Z0A6L8</accession>
<evidence type="ECO:0000256" key="3">
    <source>
        <dbReference type="SAM" id="MobiDB-lite"/>
    </source>
</evidence>
<feature type="domain" description="Rad21/Rec8-like protein N-terminal" evidence="4">
    <location>
        <begin position="1"/>
        <end position="99"/>
    </location>
</feature>
<dbReference type="GO" id="GO:0007062">
    <property type="term" value="P:sister chromatid cohesion"/>
    <property type="evidence" value="ECO:0007669"/>
    <property type="project" value="InterPro"/>
</dbReference>
<comment type="caution">
    <text evidence="5">The sequence shown here is derived from an EMBL/GenBank/DDBJ whole genome shotgun (WGS) entry which is preliminary data.</text>
</comment>
<dbReference type="GO" id="GO:0008278">
    <property type="term" value="C:cohesin complex"/>
    <property type="evidence" value="ECO:0007669"/>
    <property type="project" value="InterPro"/>
</dbReference>